<evidence type="ECO:0000313" key="4">
    <source>
        <dbReference type="RefSeq" id="XP_022308864.1"/>
    </source>
</evidence>
<name>A0A8B8BZV5_CRAVI</name>
<dbReference type="GeneID" id="111114700"/>
<organism evidence="2 3">
    <name type="scientific">Crassostrea virginica</name>
    <name type="common">Eastern oyster</name>
    <dbReference type="NCBI Taxonomy" id="6565"/>
    <lineage>
        <taxon>Eukaryota</taxon>
        <taxon>Metazoa</taxon>
        <taxon>Spiralia</taxon>
        <taxon>Lophotrochozoa</taxon>
        <taxon>Mollusca</taxon>
        <taxon>Bivalvia</taxon>
        <taxon>Autobranchia</taxon>
        <taxon>Pteriomorphia</taxon>
        <taxon>Ostreida</taxon>
        <taxon>Ostreoidea</taxon>
        <taxon>Ostreidae</taxon>
        <taxon>Crassostrea</taxon>
    </lineage>
</organism>
<proteinExistence type="predicted"/>
<dbReference type="KEGG" id="cvn:111114720"/>
<keyword evidence="1" id="KW-0732">Signal</keyword>
<accession>A0A8B8BZV5</accession>
<sequence length="131" mass="13955">MGLMIRLLVLSTAAALASSVVLRVIPRSQSRRIFSQRSRPQFSFGSLSSIYDADTVNFGGSPLGLRNSLGSSNSGFIMLGGDAPDSYNPFDLGDAPDYYPVLGGSSFSSRSSGGSGYPMQFFDPDNTYLFA</sequence>
<dbReference type="RefSeq" id="XP_022308864.1">
    <property type="nucleotide sequence ID" value="XM_022453156.1"/>
</dbReference>
<keyword evidence="2" id="KW-1185">Reference proteome</keyword>
<reference evidence="3 4" key="1">
    <citation type="submission" date="2025-04" db="UniProtKB">
        <authorList>
            <consortium name="RefSeq"/>
        </authorList>
    </citation>
    <scope>IDENTIFICATION</scope>
    <source>
        <tissue evidence="3 4">Whole sample</tissue>
    </source>
</reference>
<dbReference type="RefSeq" id="XP_022308835.1">
    <property type="nucleotide sequence ID" value="XM_022453127.1"/>
</dbReference>
<evidence type="ECO:0000313" key="2">
    <source>
        <dbReference type="Proteomes" id="UP000694844"/>
    </source>
</evidence>
<dbReference type="Proteomes" id="UP000694844">
    <property type="component" value="Chromosome 9"/>
</dbReference>
<feature type="chain" id="PRO_5044666092" evidence="1">
    <location>
        <begin position="20"/>
        <end position="131"/>
    </location>
</feature>
<dbReference type="KEGG" id="cvn:111114700"/>
<evidence type="ECO:0000313" key="3">
    <source>
        <dbReference type="RefSeq" id="XP_022308835.1"/>
    </source>
</evidence>
<protein>
    <submittedName>
        <fullName evidence="3">Uncharacterized protein LOC111114700 isoform X1</fullName>
    </submittedName>
    <submittedName>
        <fullName evidence="4">Uncharacterized protein LOC111114720 isoform X1</fullName>
    </submittedName>
</protein>
<gene>
    <name evidence="3" type="primary">LOC111114700</name>
    <name evidence="4" type="synonym">LOC111114720</name>
</gene>
<feature type="signal peptide" evidence="1">
    <location>
        <begin position="1"/>
        <end position="19"/>
    </location>
</feature>
<dbReference type="AlphaFoldDB" id="A0A8B8BZV5"/>
<evidence type="ECO:0000256" key="1">
    <source>
        <dbReference type="SAM" id="SignalP"/>
    </source>
</evidence>